<evidence type="ECO:0000259" key="2">
    <source>
        <dbReference type="Pfam" id="PF11972"/>
    </source>
</evidence>
<name>A0A1L7ANC7_9PROT</name>
<keyword evidence="3" id="KW-0614">Plasmid</keyword>
<reference evidence="3 4" key="1">
    <citation type="submission" date="2016-05" db="EMBL/GenBank/DDBJ databases">
        <title>Complete Genome and Methylome Analysis of Psychrotrophic Bacterial Isolates from Antarctic Lake Untersee.</title>
        <authorList>
            <person name="Fomenkov A."/>
            <person name="Akimov V.N."/>
            <person name="Vasilyeva L.V."/>
            <person name="Andersen D."/>
            <person name="Vincze T."/>
            <person name="Roberts R.J."/>
        </authorList>
    </citation>
    <scope>NUCLEOTIDE SEQUENCE [LARGE SCALE GENOMIC DNA]</scope>
    <source>
        <strain evidence="3 4">U14-5</strain>
        <plasmid evidence="4">Plasmid 1</plasmid>
    </source>
</reference>
<proteinExistence type="predicted"/>
<evidence type="ECO:0000313" key="4">
    <source>
        <dbReference type="Proteomes" id="UP000185494"/>
    </source>
</evidence>
<dbReference type="InterPro" id="IPR021068">
    <property type="entry name" value="HTH_DNA-bd"/>
</dbReference>
<organism evidence="3 4">
    <name type="scientific">Roseomonas gilardii</name>
    <dbReference type="NCBI Taxonomy" id="257708"/>
    <lineage>
        <taxon>Bacteria</taxon>
        <taxon>Pseudomonadati</taxon>
        <taxon>Pseudomonadota</taxon>
        <taxon>Alphaproteobacteria</taxon>
        <taxon>Acetobacterales</taxon>
        <taxon>Roseomonadaceae</taxon>
        <taxon>Roseomonas</taxon>
    </lineage>
</organism>
<dbReference type="Proteomes" id="UP000185494">
    <property type="component" value="Chromosome 1"/>
</dbReference>
<dbReference type="KEGG" id="rgi:RGI145_23375"/>
<dbReference type="RefSeq" id="WP_075800974.1">
    <property type="nucleotide sequence ID" value="NZ_CP015585.1"/>
</dbReference>
<feature type="domain" description="HTH DNA binding" evidence="2">
    <location>
        <begin position="314"/>
        <end position="368"/>
    </location>
</feature>
<sequence>MAGWDEDDPDDGGTPPWATRRSGPHPPAAAPDPARLLAPLARAEDFLSRLDARAGAASGALREGLVARLALAEASSWLTQAGLPTHPHDLALRAAGLTGSWSAASDLHRLERAMPATWGGSDGEVGAVAAEHPVEQALALARLLTRLPVFWGDPLDAAETLAAALRSLGDSAWPAATASPGAAIPDVAAWRRSWLQTGEGVPALPAAAEAAARWMREAGEGDVARPEPQQAIFLAAVLLKRRRRLAQVPLVFWSGAGPGERLPRPTGDPAAWPGLFLARVAAAARRGLEVLDRLEAAQAKLAALTEGTRRSSSLPAAAELLLCRPIVTAPQLARDLGLTHQGALLILARLRGARIVREVTGRGSFRAYAA</sequence>
<feature type="compositionally biased region" description="Acidic residues" evidence="1">
    <location>
        <begin position="1"/>
        <end position="11"/>
    </location>
</feature>
<dbReference type="AlphaFoldDB" id="A0A1L7ANC7"/>
<evidence type="ECO:0000313" key="3">
    <source>
        <dbReference type="EMBL" id="APT60276.1"/>
    </source>
</evidence>
<protein>
    <recommendedName>
        <fullName evidence="2">HTH DNA binding domain-containing protein</fullName>
    </recommendedName>
</protein>
<evidence type="ECO:0000256" key="1">
    <source>
        <dbReference type="SAM" id="MobiDB-lite"/>
    </source>
</evidence>
<feature type="region of interest" description="Disordered" evidence="1">
    <location>
        <begin position="1"/>
        <end position="33"/>
    </location>
</feature>
<geneLocation type="plasmid" evidence="3 4">
    <name>1</name>
</geneLocation>
<dbReference type="EMBL" id="CP015585">
    <property type="protein sequence ID" value="APT60276.1"/>
    <property type="molecule type" value="Genomic_DNA"/>
</dbReference>
<gene>
    <name evidence="3" type="ORF">RGI145_23375</name>
</gene>
<dbReference type="Pfam" id="PF11972">
    <property type="entry name" value="HTH_13"/>
    <property type="match status" value="1"/>
</dbReference>
<accession>A0A1L7ANC7</accession>